<sequence length="620" mass="71533">MLNGSVLSKHFWTEAVRIACYTQNRSIIIKRHDKTPYEIFRERTLDINYFHVFRCPVFIHNYKDYLGKSNAKVDDGYFLGYSFVSTAFKVFNTRIQQVNETYHVTFNESMEAIRFTNTSADEIGIDYISRYPPDEFIHEDDPSRHSHPVPQDRWSKYQYIGLVNIIGGLGEGMLTRSMFAKLTTASTSECLFADFLSKIEPKKVSESLKHLGWVDTMQEELNQFYRNKVWTLAPLPYGKTAIGSKWVFRNKKDEHGIATKNKARLVAQDYSQEEGIDYNETFAPVARMEAIRLFIAFATYINFIVFQMDVKSAFLNGFDLKGYSNSDYDGCNMDRKSTSVEAEYVDVVGCCASILWMKSQLSDYDIYYKMVSIFCDNTKELIKKATEQAILLAITKRKVVKVVREEAKKIGIDLERITSTKEDVNIHPHTKHVVVTVYKSTNSRTFEVHNPFSVGAFGITKLDELGEIIPKNKNVAMKDLMTSLSRRYERIKKIPMELKIQSALPSHILKQASSKSSRRKRKHIELEPKIKVLELECDRSLLEGVPFVNNMVIEEPEYEIFFTDIFCGQAFQRWNHIHKVGVDSLVSYLVTASMIKTLENARFSLKLKKLVAEHPGQEKL</sequence>
<dbReference type="GO" id="GO:0016787">
    <property type="term" value="F:hydrolase activity"/>
    <property type="evidence" value="ECO:0007669"/>
    <property type="project" value="UniProtKB-KW"/>
</dbReference>
<dbReference type="GO" id="GO:0046872">
    <property type="term" value="F:metal ion binding"/>
    <property type="evidence" value="ECO:0007669"/>
    <property type="project" value="UniProtKB-KW"/>
</dbReference>
<evidence type="ECO:0000256" key="1">
    <source>
        <dbReference type="ARBA" id="ARBA00022723"/>
    </source>
</evidence>
<dbReference type="InterPro" id="IPR013103">
    <property type="entry name" value="RVT_2"/>
</dbReference>
<keyword evidence="1" id="KW-0479">Metal-binding</keyword>
<protein>
    <submittedName>
        <fullName evidence="5">Retrovirus-related Pol polyprotein from transposon TNT 1-94</fullName>
    </submittedName>
</protein>
<organism evidence="5">
    <name type="scientific">Tanacetum cinerariifolium</name>
    <name type="common">Dalmatian daisy</name>
    <name type="synonym">Chrysanthemum cinerariifolium</name>
    <dbReference type="NCBI Taxonomy" id="118510"/>
    <lineage>
        <taxon>Eukaryota</taxon>
        <taxon>Viridiplantae</taxon>
        <taxon>Streptophyta</taxon>
        <taxon>Embryophyta</taxon>
        <taxon>Tracheophyta</taxon>
        <taxon>Spermatophyta</taxon>
        <taxon>Magnoliopsida</taxon>
        <taxon>eudicotyledons</taxon>
        <taxon>Gunneridae</taxon>
        <taxon>Pentapetalae</taxon>
        <taxon>asterids</taxon>
        <taxon>campanulids</taxon>
        <taxon>Asterales</taxon>
        <taxon>Asteraceae</taxon>
        <taxon>Asteroideae</taxon>
        <taxon>Anthemideae</taxon>
        <taxon>Anthemidinae</taxon>
        <taxon>Tanacetum</taxon>
    </lineage>
</organism>
<keyword evidence="2" id="KW-0378">Hydrolase</keyword>
<dbReference type="PANTHER" id="PTHR42648:SF32">
    <property type="entry name" value="RIBONUCLEASE H-LIKE DOMAIN, GAG-PRE-INTEGRASE DOMAIN PROTEIN-RELATED"/>
    <property type="match status" value="1"/>
</dbReference>
<evidence type="ECO:0000259" key="3">
    <source>
        <dbReference type="Pfam" id="PF07727"/>
    </source>
</evidence>
<dbReference type="InterPro" id="IPR039537">
    <property type="entry name" value="Retrotran_Ty1/copia-like"/>
</dbReference>
<evidence type="ECO:0000256" key="2">
    <source>
        <dbReference type="ARBA" id="ARBA00022801"/>
    </source>
</evidence>
<evidence type="ECO:0000259" key="4">
    <source>
        <dbReference type="Pfam" id="PF25597"/>
    </source>
</evidence>
<proteinExistence type="predicted"/>
<gene>
    <name evidence="5" type="ORF">Tci_013248</name>
</gene>
<feature type="domain" description="Retroviral polymerase SH3-like" evidence="4">
    <location>
        <begin position="55"/>
        <end position="109"/>
    </location>
</feature>
<dbReference type="PANTHER" id="PTHR42648">
    <property type="entry name" value="TRANSPOSASE, PUTATIVE-RELATED"/>
    <property type="match status" value="1"/>
</dbReference>
<dbReference type="Pfam" id="PF07727">
    <property type="entry name" value="RVT_2"/>
    <property type="match status" value="1"/>
</dbReference>
<comment type="caution">
    <text evidence="5">The sequence shown here is derived from an EMBL/GenBank/DDBJ whole genome shotgun (WGS) entry which is preliminary data.</text>
</comment>
<name>A0A6L2JX65_TANCI</name>
<dbReference type="Pfam" id="PF25597">
    <property type="entry name" value="SH3_retrovirus"/>
    <property type="match status" value="1"/>
</dbReference>
<accession>A0A6L2JX65</accession>
<reference evidence="5" key="1">
    <citation type="journal article" date="2019" name="Sci. Rep.">
        <title>Draft genome of Tanacetum cinerariifolium, the natural source of mosquito coil.</title>
        <authorList>
            <person name="Yamashiro T."/>
            <person name="Shiraishi A."/>
            <person name="Satake H."/>
            <person name="Nakayama K."/>
        </authorList>
    </citation>
    <scope>NUCLEOTIDE SEQUENCE</scope>
</reference>
<dbReference type="EMBL" id="BKCJ010001415">
    <property type="protein sequence ID" value="GEU41270.1"/>
    <property type="molecule type" value="Genomic_DNA"/>
</dbReference>
<feature type="domain" description="Reverse transcriptase Ty1/copia-type" evidence="3">
    <location>
        <begin position="227"/>
        <end position="317"/>
    </location>
</feature>
<dbReference type="InterPro" id="IPR057670">
    <property type="entry name" value="SH3_retrovirus"/>
</dbReference>
<dbReference type="AlphaFoldDB" id="A0A6L2JX65"/>
<evidence type="ECO:0000313" key="5">
    <source>
        <dbReference type="EMBL" id="GEU41270.1"/>
    </source>
</evidence>